<dbReference type="Gene3D" id="3.40.1800.20">
    <property type="match status" value="1"/>
</dbReference>
<proteinExistence type="predicted"/>
<dbReference type="SMART" id="SM00868">
    <property type="entry name" value="zf-AD"/>
    <property type="match status" value="1"/>
</dbReference>
<feature type="binding site" evidence="1">
    <location>
        <position position="63"/>
    </location>
    <ligand>
        <name>Zn(2+)</name>
        <dbReference type="ChEBI" id="CHEBI:29105"/>
    </ligand>
</feature>
<dbReference type="InterPro" id="IPR012934">
    <property type="entry name" value="Znf_AD"/>
</dbReference>
<dbReference type="STRING" id="7260.A0A0Q9WS01"/>
<gene>
    <name evidence="3" type="primary">Dwil\GK27270</name>
    <name evidence="3" type="ORF">Dwil_GK27270</name>
</gene>
<feature type="binding site" evidence="1">
    <location>
        <position position="12"/>
    </location>
    <ligand>
        <name>Zn(2+)</name>
        <dbReference type="ChEBI" id="CHEBI:29105"/>
    </ligand>
</feature>
<protein>
    <recommendedName>
        <fullName evidence="2">ZAD domain-containing protein</fullName>
    </recommendedName>
</protein>
<evidence type="ECO:0000256" key="1">
    <source>
        <dbReference type="PROSITE-ProRule" id="PRU01263"/>
    </source>
</evidence>
<dbReference type="PROSITE" id="PS51915">
    <property type="entry name" value="ZAD"/>
    <property type="match status" value="1"/>
</dbReference>
<dbReference type="SUPFAM" id="SSF57716">
    <property type="entry name" value="Glucocorticoid receptor-like (DNA-binding domain)"/>
    <property type="match status" value="1"/>
</dbReference>
<dbReference type="Pfam" id="PF07776">
    <property type="entry name" value="zf-AD"/>
    <property type="match status" value="1"/>
</dbReference>
<name>A0A0Q9WS01_DROWI</name>
<evidence type="ECO:0000313" key="4">
    <source>
        <dbReference type="Proteomes" id="UP000007798"/>
    </source>
</evidence>
<dbReference type="Proteomes" id="UP000007798">
    <property type="component" value="Unassembled WGS sequence"/>
</dbReference>
<keyword evidence="4" id="KW-1185">Reference proteome</keyword>
<keyword evidence="1" id="KW-0863">Zinc-finger</keyword>
<feature type="binding site" evidence="1">
    <location>
        <position position="15"/>
    </location>
    <ligand>
        <name>Zn(2+)</name>
        <dbReference type="ChEBI" id="CHEBI:29105"/>
    </ligand>
</feature>
<dbReference type="OrthoDB" id="654211at2759"/>
<keyword evidence="1" id="KW-0862">Zinc</keyword>
<evidence type="ECO:0000259" key="2">
    <source>
        <dbReference type="PROSITE" id="PS51915"/>
    </source>
</evidence>
<dbReference type="InParanoid" id="A0A0Q9WS01"/>
<feature type="domain" description="ZAD" evidence="2">
    <location>
        <begin position="10"/>
        <end position="90"/>
    </location>
</feature>
<feature type="binding site" evidence="1">
    <location>
        <position position="66"/>
    </location>
    <ligand>
        <name>Zn(2+)</name>
        <dbReference type="ChEBI" id="CHEBI:29105"/>
    </ligand>
</feature>
<dbReference type="AlphaFoldDB" id="A0A0Q9WS01"/>
<reference evidence="3 4" key="1">
    <citation type="journal article" date="2007" name="Nature">
        <title>Evolution of genes and genomes on the Drosophila phylogeny.</title>
        <authorList>
            <consortium name="Drosophila 12 Genomes Consortium"/>
            <person name="Clark A.G."/>
            <person name="Eisen M.B."/>
            <person name="Smith D.R."/>
            <person name="Bergman C.M."/>
            <person name="Oliver B."/>
            <person name="Markow T.A."/>
            <person name="Kaufman T.C."/>
            <person name="Kellis M."/>
            <person name="Gelbart W."/>
            <person name="Iyer V.N."/>
            <person name="Pollard D.A."/>
            <person name="Sackton T.B."/>
            <person name="Larracuente A.M."/>
            <person name="Singh N.D."/>
            <person name="Abad J.P."/>
            <person name="Abt D.N."/>
            <person name="Adryan B."/>
            <person name="Aguade M."/>
            <person name="Akashi H."/>
            <person name="Anderson W.W."/>
            <person name="Aquadro C.F."/>
            <person name="Ardell D.H."/>
            <person name="Arguello R."/>
            <person name="Artieri C.G."/>
            <person name="Barbash D.A."/>
            <person name="Barker D."/>
            <person name="Barsanti P."/>
            <person name="Batterham P."/>
            <person name="Batzoglou S."/>
            <person name="Begun D."/>
            <person name="Bhutkar A."/>
            <person name="Blanco E."/>
            <person name="Bosak S.A."/>
            <person name="Bradley R.K."/>
            <person name="Brand A.D."/>
            <person name="Brent M.R."/>
            <person name="Brooks A.N."/>
            <person name="Brown R.H."/>
            <person name="Butlin R.K."/>
            <person name="Caggese C."/>
            <person name="Calvi B.R."/>
            <person name="Bernardo de Carvalho A."/>
            <person name="Caspi A."/>
            <person name="Castrezana S."/>
            <person name="Celniker S.E."/>
            <person name="Chang J.L."/>
            <person name="Chapple C."/>
            <person name="Chatterji S."/>
            <person name="Chinwalla A."/>
            <person name="Civetta A."/>
            <person name="Clifton S.W."/>
            <person name="Comeron J.M."/>
            <person name="Costello J.C."/>
            <person name="Coyne J.A."/>
            <person name="Daub J."/>
            <person name="David R.G."/>
            <person name="Delcher A.L."/>
            <person name="Delehaunty K."/>
            <person name="Do C.B."/>
            <person name="Ebling H."/>
            <person name="Edwards K."/>
            <person name="Eickbush T."/>
            <person name="Evans J.D."/>
            <person name="Filipski A."/>
            <person name="Findeiss S."/>
            <person name="Freyhult E."/>
            <person name="Fulton L."/>
            <person name="Fulton R."/>
            <person name="Garcia A.C."/>
            <person name="Gardiner A."/>
            <person name="Garfield D.A."/>
            <person name="Garvin B.E."/>
            <person name="Gibson G."/>
            <person name="Gilbert D."/>
            <person name="Gnerre S."/>
            <person name="Godfrey J."/>
            <person name="Good R."/>
            <person name="Gotea V."/>
            <person name="Gravely B."/>
            <person name="Greenberg A.J."/>
            <person name="Griffiths-Jones S."/>
            <person name="Gross S."/>
            <person name="Guigo R."/>
            <person name="Gustafson E.A."/>
            <person name="Haerty W."/>
            <person name="Hahn M.W."/>
            <person name="Halligan D.L."/>
            <person name="Halpern A.L."/>
            <person name="Halter G.M."/>
            <person name="Han M.V."/>
            <person name="Heger A."/>
            <person name="Hillier L."/>
            <person name="Hinrichs A.S."/>
            <person name="Holmes I."/>
            <person name="Hoskins R.A."/>
            <person name="Hubisz M.J."/>
            <person name="Hultmark D."/>
            <person name="Huntley M.A."/>
            <person name="Jaffe D.B."/>
            <person name="Jagadeeshan S."/>
            <person name="Jeck W.R."/>
            <person name="Johnson J."/>
            <person name="Jones C.D."/>
            <person name="Jordan W.C."/>
            <person name="Karpen G.H."/>
            <person name="Kataoka E."/>
            <person name="Keightley P.D."/>
            <person name="Kheradpour P."/>
            <person name="Kirkness E.F."/>
            <person name="Koerich L.B."/>
            <person name="Kristiansen K."/>
            <person name="Kudrna D."/>
            <person name="Kulathinal R.J."/>
            <person name="Kumar S."/>
            <person name="Kwok R."/>
            <person name="Lander E."/>
            <person name="Langley C.H."/>
            <person name="Lapoint R."/>
            <person name="Lazzaro B.P."/>
            <person name="Lee S.J."/>
            <person name="Levesque L."/>
            <person name="Li R."/>
            <person name="Lin C.F."/>
            <person name="Lin M.F."/>
            <person name="Lindblad-Toh K."/>
            <person name="Llopart A."/>
            <person name="Long M."/>
            <person name="Low L."/>
            <person name="Lozovsky E."/>
            <person name="Lu J."/>
            <person name="Luo M."/>
            <person name="Machado C.A."/>
            <person name="Makalowski W."/>
            <person name="Marzo M."/>
            <person name="Matsuda M."/>
            <person name="Matzkin L."/>
            <person name="McAllister B."/>
            <person name="McBride C.S."/>
            <person name="McKernan B."/>
            <person name="McKernan K."/>
            <person name="Mendez-Lago M."/>
            <person name="Minx P."/>
            <person name="Mollenhauer M.U."/>
            <person name="Montooth K."/>
            <person name="Mount S.M."/>
            <person name="Mu X."/>
            <person name="Myers E."/>
            <person name="Negre B."/>
            <person name="Newfeld S."/>
            <person name="Nielsen R."/>
            <person name="Noor M.A."/>
            <person name="O'Grady P."/>
            <person name="Pachter L."/>
            <person name="Papaceit M."/>
            <person name="Parisi M.J."/>
            <person name="Parisi M."/>
            <person name="Parts L."/>
            <person name="Pedersen J.S."/>
            <person name="Pesole G."/>
            <person name="Phillippy A.M."/>
            <person name="Ponting C.P."/>
            <person name="Pop M."/>
            <person name="Porcelli D."/>
            <person name="Powell J.R."/>
            <person name="Prohaska S."/>
            <person name="Pruitt K."/>
            <person name="Puig M."/>
            <person name="Quesneville H."/>
            <person name="Ram K.R."/>
            <person name="Rand D."/>
            <person name="Rasmussen M.D."/>
            <person name="Reed L.K."/>
            <person name="Reenan R."/>
            <person name="Reily A."/>
            <person name="Remington K.A."/>
            <person name="Rieger T.T."/>
            <person name="Ritchie M.G."/>
            <person name="Robin C."/>
            <person name="Rogers Y.H."/>
            <person name="Rohde C."/>
            <person name="Rozas J."/>
            <person name="Rubenfield M.J."/>
            <person name="Ruiz A."/>
            <person name="Russo S."/>
            <person name="Salzberg S.L."/>
            <person name="Sanchez-Gracia A."/>
            <person name="Saranga D.J."/>
            <person name="Sato H."/>
            <person name="Schaeffer S.W."/>
            <person name="Schatz M.C."/>
            <person name="Schlenke T."/>
            <person name="Schwartz R."/>
            <person name="Segarra C."/>
            <person name="Singh R.S."/>
            <person name="Sirot L."/>
            <person name="Sirota M."/>
            <person name="Sisneros N.B."/>
            <person name="Smith C.D."/>
            <person name="Smith T.F."/>
            <person name="Spieth J."/>
            <person name="Stage D.E."/>
            <person name="Stark A."/>
            <person name="Stephan W."/>
            <person name="Strausberg R.L."/>
            <person name="Strempel S."/>
            <person name="Sturgill D."/>
            <person name="Sutton G."/>
            <person name="Sutton G.G."/>
            <person name="Tao W."/>
            <person name="Teichmann S."/>
            <person name="Tobari Y.N."/>
            <person name="Tomimura Y."/>
            <person name="Tsolas J.M."/>
            <person name="Valente V.L."/>
            <person name="Venter E."/>
            <person name="Venter J.C."/>
            <person name="Vicario S."/>
            <person name="Vieira F.G."/>
            <person name="Vilella A.J."/>
            <person name="Villasante A."/>
            <person name="Walenz B."/>
            <person name="Wang J."/>
            <person name="Wasserman M."/>
            <person name="Watts T."/>
            <person name="Wilson D."/>
            <person name="Wilson R.K."/>
            <person name="Wing R.A."/>
            <person name="Wolfner M.F."/>
            <person name="Wong A."/>
            <person name="Wong G.K."/>
            <person name="Wu C.I."/>
            <person name="Wu G."/>
            <person name="Yamamoto D."/>
            <person name="Yang H.P."/>
            <person name="Yang S.P."/>
            <person name="Yorke J.A."/>
            <person name="Yoshida K."/>
            <person name="Zdobnov E."/>
            <person name="Zhang P."/>
            <person name="Zhang Y."/>
            <person name="Zimin A.V."/>
            <person name="Baldwin J."/>
            <person name="Abdouelleil A."/>
            <person name="Abdulkadir J."/>
            <person name="Abebe A."/>
            <person name="Abera B."/>
            <person name="Abreu J."/>
            <person name="Acer S.C."/>
            <person name="Aftuck L."/>
            <person name="Alexander A."/>
            <person name="An P."/>
            <person name="Anderson E."/>
            <person name="Anderson S."/>
            <person name="Arachi H."/>
            <person name="Azer M."/>
            <person name="Bachantsang P."/>
            <person name="Barry A."/>
            <person name="Bayul T."/>
            <person name="Berlin A."/>
            <person name="Bessette D."/>
            <person name="Bloom T."/>
            <person name="Blye J."/>
            <person name="Boguslavskiy L."/>
            <person name="Bonnet C."/>
            <person name="Boukhgalter B."/>
            <person name="Bourzgui I."/>
            <person name="Brown A."/>
            <person name="Cahill P."/>
            <person name="Channer S."/>
            <person name="Cheshatsang Y."/>
            <person name="Chuda L."/>
            <person name="Citroen M."/>
            <person name="Collymore A."/>
            <person name="Cooke P."/>
            <person name="Costello M."/>
            <person name="D'Aco K."/>
            <person name="Daza R."/>
            <person name="De Haan G."/>
            <person name="DeGray S."/>
            <person name="DeMaso C."/>
            <person name="Dhargay N."/>
            <person name="Dooley K."/>
            <person name="Dooley E."/>
            <person name="Doricent M."/>
            <person name="Dorje P."/>
            <person name="Dorjee K."/>
            <person name="Dupes A."/>
            <person name="Elong R."/>
            <person name="Falk J."/>
            <person name="Farina A."/>
            <person name="Faro S."/>
            <person name="Ferguson D."/>
            <person name="Fisher S."/>
            <person name="Foley C.D."/>
            <person name="Franke A."/>
            <person name="Friedrich D."/>
            <person name="Gadbois L."/>
            <person name="Gearin G."/>
            <person name="Gearin C.R."/>
            <person name="Giannoukos G."/>
            <person name="Goode T."/>
            <person name="Graham J."/>
            <person name="Grandbois E."/>
            <person name="Grewal S."/>
            <person name="Gyaltsen K."/>
            <person name="Hafez N."/>
            <person name="Hagos B."/>
            <person name="Hall J."/>
            <person name="Henson C."/>
            <person name="Hollinger A."/>
            <person name="Honan T."/>
            <person name="Huard M.D."/>
            <person name="Hughes L."/>
            <person name="Hurhula B."/>
            <person name="Husby M.E."/>
            <person name="Kamat A."/>
            <person name="Kanga B."/>
            <person name="Kashin S."/>
            <person name="Khazanovich D."/>
            <person name="Kisner P."/>
            <person name="Lance K."/>
            <person name="Lara M."/>
            <person name="Lee W."/>
            <person name="Lennon N."/>
            <person name="Letendre F."/>
            <person name="LeVine R."/>
            <person name="Lipovsky A."/>
            <person name="Liu X."/>
            <person name="Liu J."/>
            <person name="Liu S."/>
            <person name="Lokyitsang T."/>
            <person name="Lokyitsang Y."/>
            <person name="Lubonja R."/>
            <person name="Lui A."/>
            <person name="MacDonald P."/>
            <person name="Magnisalis V."/>
            <person name="Maru K."/>
            <person name="Matthews C."/>
            <person name="McCusker W."/>
            <person name="McDonough S."/>
            <person name="Mehta T."/>
            <person name="Meldrim J."/>
            <person name="Meneus L."/>
            <person name="Mihai O."/>
            <person name="Mihalev A."/>
            <person name="Mihova T."/>
            <person name="Mittelman R."/>
            <person name="Mlenga V."/>
            <person name="Montmayeur A."/>
            <person name="Mulrain L."/>
            <person name="Navidi A."/>
            <person name="Naylor J."/>
            <person name="Negash T."/>
            <person name="Nguyen T."/>
            <person name="Nguyen N."/>
            <person name="Nicol R."/>
            <person name="Norbu C."/>
            <person name="Norbu N."/>
            <person name="Novod N."/>
            <person name="O'Neill B."/>
            <person name="Osman S."/>
            <person name="Markiewicz E."/>
            <person name="Oyono O.L."/>
            <person name="Patti C."/>
            <person name="Phunkhang P."/>
            <person name="Pierre F."/>
            <person name="Priest M."/>
            <person name="Raghuraman S."/>
            <person name="Rege F."/>
            <person name="Reyes R."/>
            <person name="Rise C."/>
            <person name="Rogov P."/>
            <person name="Ross K."/>
            <person name="Ryan E."/>
            <person name="Settipalli S."/>
            <person name="Shea T."/>
            <person name="Sherpa N."/>
            <person name="Shi L."/>
            <person name="Shih D."/>
            <person name="Sparrow T."/>
            <person name="Spaulding J."/>
            <person name="Stalker J."/>
            <person name="Stange-Thomann N."/>
            <person name="Stavropoulos S."/>
            <person name="Stone C."/>
            <person name="Strader C."/>
            <person name="Tesfaye S."/>
            <person name="Thomson T."/>
            <person name="Thoulutsang Y."/>
            <person name="Thoulutsang D."/>
            <person name="Topham K."/>
            <person name="Topping I."/>
            <person name="Tsamla T."/>
            <person name="Vassiliev H."/>
            <person name="Vo A."/>
            <person name="Wangchuk T."/>
            <person name="Wangdi T."/>
            <person name="Weiand M."/>
            <person name="Wilkinson J."/>
            <person name="Wilson A."/>
            <person name="Yadav S."/>
            <person name="Young G."/>
            <person name="Yu Q."/>
            <person name="Zembek L."/>
            <person name="Zhong D."/>
            <person name="Zimmer A."/>
            <person name="Zwirko Z."/>
            <person name="Jaffe D.B."/>
            <person name="Alvarez P."/>
            <person name="Brockman W."/>
            <person name="Butler J."/>
            <person name="Chin C."/>
            <person name="Gnerre S."/>
            <person name="Grabherr M."/>
            <person name="Kleber M."/>
            <person name="Mauceli E."/>
            <person name="MacCallum I."/>
        </authorList>
    </citation>
    <scope>NUCLEOTIDE SEQUENCE [LARGE SCALE GENOMIC DNA]</scope>
    <source>
        <strain evidence="4">Tucson 14030-0811.24</strain>
    </source>
</reference>
<evidence type="ECO:0000313" key="3">
    <source>
        <dbReference type="EMBL" id="KRF99011.1"/>
    </source>
</evidence>
<sequence>MECTQENGKHLCRVCMDSSLTLIEIFSKQQVTDLCYPALPDMINNVLEENYQVKQDALPQHICLDCVLAAENAFHFKQRCQQSFSHFCQLLKGQRIEDAENPVGLRKEAKETDIHVTKNMVASCQFVQGEENTDKNLE</sequence>
<accession>A0A0Q9WS01</accession>
<keyword evidence="1" id="KW-0479">Metal-binding</keyword>
<dbReference type="EMBL" id="CH964095">
    <property type="protein sequence ID" value="KRF99011.1"/>
    <property type="molecule type" value="Genomic_DNA"/>
</dbReference>
<dbReference type="GO" id="GO:0005634">
    <property type="term" value="C:nucleus"/>
    <property type="evidence" value="ECO:0007669"/>
    <property type="project" value="InterPro"/>
</dbReference>
<dbReference type="GO" id="GO:0008270">
    <property type="term" value="F:zinc ion binding"/>
    <property type="evidence" value="ECO:0007669"/>
    <property type="project" value="UniProtKB-UniRule"/>
</dbReference>
<organism evidence="3 4">
    <name type="scientific">Drosophila willistoni</name>
    <name type="common">Fruit fly</name>
    <dbReference type="NCBI Taxonomy" id="7260"/>
    <lineage>
        <taxon>Eukaryota</taxon>
        <taxon>Metazoa</taxon>
        <taxon>Ecdysozoa</taxon>
        <taxon>Arthropoda</taxon>
        <taxon>Hexapoda</taxon>
        <taxon>Insecta</taxon>
        <taxon>Pterygota</taxon>
        <taxon>Neoptera</taxon>
        <taxon>Endopterygota</taxon>
        <taxon>Diptera</taxon>
        <taxon>Brachycera</taxon>
        <taxon>Muscomorpha</taxon>
        <taxon>Ephydroidea</taxon>
        <taxon>Drosophilidae</taxon>
        <taxon>Drosophila</taxon>
        <taxon>Sophophora</taxon>
    </lineage>
</organism>